<dbReference type="EMBL" id="CP038484">
    <property type="protein sequence ID" value="QFZ25788.1"/>
    <property type="molecule type" value="Genomic_DNA"/>
</dbReference>
<reference evidence="2" key="1">
    <citation type="journal article" date="2019" name="MBio">
        <title>Comparative genomics for the elucidation of multidrug resistance (MDR) in Candida lusitaniae.</title>
        <authorList>
            <person name="Kannan A."/>
            <person name="Asner S.A."/>
            <person name="Trachsel E."/>
            <person name="Kelly S."/>
            <person name="Parker J."/>
            <person name="Sanglard D."/>
        </authorList>
    </citation>
    <scope>NUCLEOTIDE SEQUENCE [LARGE SCALE GENOMIC DNA]</scope>
    <source>
        <strain evidence="2">P1</strain>
    </source>
</reference>
<proteinExistence type="predicted"/>
<dbReference type="Proteomes" id="UP000326582">
    <property type="component" value="Chromosome 1"/>
</dbReference>
<evidence type="ECO:0000313" key="1">
    <source>
        <dbReference type="EMBL" id="QFZ25788.1"/>
    </source>
</evidence>
<accession>A0ACD0WE21</accession>
<sequence>MLSNILTSNMFSAFCFFFFFIGLEPYKMSSFSSGKYSTSKSNIASRKFHGSPLFTMADDDYLKAMEIQRRNFEAQFGSLESMGFEDKSAPKSSESEESEDETQFHGFDGESESDLSVSENERDSDSESEISSEESEHEVKVVKLTQENSTPVLSNKRDKKVARSGRAPTLLEMEEKERKLSKLTKKQQAKAAKEDEENLENDLKLQRLLSESHILANSLEYSGADLTMQTLDYDAPIGNARRRILDQRIREVSSTNATARKKLEKMPMNMRKTLIKNREQQVAKYEKEAREAGIILSKVKKGELRNIDIGKGVTPVTDRLGVGKGHKSRIRDRGLKIHSVGKSTRNGLRISQQEIDKVNNQGKKRRRK</sequence>
<protein>
    <submittedName>
        <fullName evidence="1">Uncharacterized protein</fullName>
    </submittedName>
</protein>
<organism evidence="1 2">
    <name type="scientific">Clavispora lusitaniae</name>
    <name type="common">Candida lusitaniae</name>
    <dbReference type="NCBI Taxonomy" id="36911"/>
    <lineage>
        <taxon>Eukaryota</taxon>
        <taxon>Fungi</taxon>
        <taxon>Dikarya</taxon>
        <taxon>Ascomycota</taxon>
        <taxon>Saccharomycotina</taxon>
        <taxon>Pichiomycetes</taxon>
        <taxon>Metschnikowiaceae</taxon>
        <taxon>Clavispora</taxon>
    </lineage>
</organism>
<keyword evidence="2" id="KW-1185">Reference proteome</keyword>
<evidence type="ECO:0000313" key="2">
    <source>
        <dbReference type="Proteomes" id="UP000326582"/>
    </source>
</evidence>
<gene>
    <name evidence="1" type="ORF">EJF14_10900</name>
</gene>
<name>A0ACD0WE21_CLALS</name>